<reference evidence="2" key="2">
    <citation type="submission" date="2021-09" db="EMBL/GenBank/DDBJ databases">
        <authorList>
            <person name="Jia N."/>
            <person name="Wang J."/>
            <person name="Shi W."/>
            <person name="Du L."/>
            <person name="Sun Y."/>
            <person name="Zhan W."/>
            <person name="Jiang J."/>
            <person name="Wang Q."/>
            <person name="Zhang B."/>
            <person name="Ji P."/>
            <person name="Sakyi L.B."/>
            <person name="Cui X."/>
            <person name="Yuan T."/>
            <person name="Jiang B."/>
            <person name="Yang W."/>
            <person name="Lam T.T.-Y."/>
            <person name="Chang Q."/>
            <person name="Ding S."/>
            <person name="Wang X."/>
            <person name="Zhu J."/>
            <person name="Ruan X."/>
            <person name="Zhao L."/>
            <person name="Wei J."/>
            <person name="Que T."/>
            <person name="Du C."/>
            <person name="Cheng J."/>
            <person name="Dai P."/>
            <person name="Han X."/>
            <person name="Huang E."/>
            <person name="Gao Y."/>
            <person name="Liu J."/>
            <person name="Shao H."/>
            <person name="Ye R."/>
            <person name="Li L."/>
            <person name="Wei W."/>
            <person name="Wang X."/>
            <person name="Wang C."/>
            <person name="Huo Q."/>
            <person name="Li W."/>
            <person name="Guo W."/>
            <person name="Chen H."/>
            <person name="Chen S."/>
            <person name="Zhou L."/>
            <person name="Zhou L."/>
            <person name="Ni X."/>
            <person name="Tian J."/>
            <person name="Zhou Y."/>
            <person name="Sheng Y."/>
            <person name="Liu T."/>
            <person name="Pan Y."/>
            <person name="Xia L."/>
            <person name="Li J."/>
            <person name="Zhao F."/>
            <person name="Cao W."/>
        </authorList>
    </citation>
    <scope>NUCLEOTIDE SEQUENCE</scope>
    <source>
        <strain evidence="2">Rmic-2018</strain>
        <tissue evidence="2">Larvae</tissue>
    </source>
</reference>
<dbReference type="Proteomes" id="UP000821866">
    <property type="component" value="Chromosome 3"/>
</dbReference>
<evidence type="ECO:0000313" key="2">
    <source>
        <dbReference type="EMBL" id="KAH8030657.1"/>
    </source>
</evidence>
<organism evidence="2 3">
    <name type="scientific">Rhipicephalus microplus</name>
    <name type="common">Cattle tick</name>
    <name type="synonym">Boophilus microplus</name>
    <dbReference type="NCBI Taxonomy" id="6941"/>
    <lineage>
        <taxon>Eukaryota</taxon>
        <taxon>Metazoa</taxon>
        <taxon>Ecdysozoa</taxon>
        <taxon>Arthropoda</taxon>
        <taxon>Chelicerata</taxon>
        <taxon>Arachnida</taxon>
        <taxon>Acari</taxon>
        <taxon>Parasitiformes</taxon>
        <taxon>Ixodida</taxon>
        <taxon>Ixodoidea</taxon>
        <taxon>Ixodidae</taxon>
        <taxon>Rhipicephalinae</taxon>
        <taxon>Rhipicephalus</taxon>
        <taxon>Boophilus</taxon>
    </lineage>
</organism>
<accession>A0A9J6E8V2</accession>
<feature type="region of interest" description="Disordered" evidence="1">
    <location>
        <begin position="164"/>
        <end position="189"/>
    </location>
</feature>
<feature type="region of interest" description="Disordered" evidence="1">
    <location>
        <begin position="247"/>
        <end position="416"/>
    </location>
</feature>
<evidence type="ECO:0000313" key="3">
    <source>
        <dbReference type="Proteomes" id="UP000821866"/>
    </source>
</evidence>
<feature type="compositionally biased region" description="Basic residues" evidence="1">
    <location>
        <begin position="390"/>
        <end position="407"/>
    </location>
</feature>
<sequence length="507" mass="54699">MAGMAWTLHPALFYEKYGTVLVQLWEWGDVGTLFDPVRRLSRSIGDRITSLHRHHSDTLTATTKAGAVGGAVESSLTDDSVITEDDAMSRVNREPGDTSSEPSTSQQNELAFQGDIYTQMRRNRRQLERLQKIRETREKFLAGGSASSGGSEFGWKRRGFQRRSSSILASKKNKGLRKADGSGTPLTDMEGVQPVRAVVIDVSGSPGDSSPSEDENIADKASGKRGGVIKAAELLEKNESLQAFRGICGTGQRGRRSPPPMVRVPSESHTDTDSVASTSSVGQAPVASTPPLKKLEQPFVAAKSPGRSALRKRKSSRRRDIVAPRGEPATAPEKSAPVATVDVASVVFDRPRPATESSSATSLLWRKEPVATDKCPEPSSQVKSNARKDASKRRKPKGERKRKKMKDKSKTTLVTDKTSHALSVDACAAGGVDAGAVNEDEQPRRKLEAAVVDDSARSLRPERAVAGIYSLTSTRVTASPSLAETTRSKDAWATAKPAGFSFHVWRG</sequence>
<proteinExistence type="predicted"/>
<dbReference type="AlphaFoldDB" id="A0A9J6E8V2"/>
<feature type="compositionally biased region" description="Basic and acidic residues" evidence="1">
    <location>
        <begin position="87"/>
        <end position="96"/>
    </location>
</feature>
<feature type="compositionally biased region" description="Basic and acidic residues" evidence="1">
    <location>
        <begin position="365"/>
        <end position="376"/>
    </location>
</feature>
<keyword evidence="3" id="KW-1185">Reference proteome</keyword>
<feature type="region of interest" description="Disordered" evidence="1">
    <location>
        <begin position="84"/>
        <end position="118"/>
    </location>
</feature>
<protein>
    <submittedName>
        <fullName evidence="2">Uncharacterized protein</fullName>
    </submittedName>
</protein>
<comment type="caution">
    <text evidence="2">The sequence shown here is derived from an EMBL/GenBank/DDBJ whole genome shotgun (WGS) entry which is preliminary data.</text>
</comment>
<evidence type="ECO:0000256" key="1">
    <source>
        <dbReference type="SAM" id="MobiDB-lite"/>
    </source>
</evidence>
<gene>
    <name evidence="2" type="ORF">HPB51_010591</name>
</gene>
<feature type="compositionally biased region" description="Polar residues" evidence="1">
    <location>
        <begin position="97"/>
        <end position="110"/>
    </location>
</feature>
<feature type="region of interest" description="Disordered" evidence="1">
    <location>
        <begin position="201"/>
        <end position="224"/>
    </location>
</feature>
<dbReference type="EMBL" id="JABSTU010000005">
    <property type="protein sequence ID" value="KAH8030657.1"/>
    <property type="molecule type" value="Genomic_DNA"/>
</dbReference>
<reference evidence="2" key="1">
    <citation type="journal article" date="2020" name="Cell">
        <title>Large-Scale Comparative Analyses of Tick Genomes Elucidate Their Genetic Diversity and Vector Capacities.</title>
        <authorList>
            <consortium name="Tick Genome and Microbiome Consortium (TIGMIC)"/>
            <person name="Jia N."/>
            <person name="Wang J."/>
            <person name="Shi W."/>
            <person name="Du L."/>
            <person name="Sun Y."/>
            <person name="Zhan W."/>
            <person name="Jiang J.F."/>
            <person name="Wang Q."/>
            <person name="Zhang B."/>
            <person name="Ji P."/>
            <person name="Bell-Sakyi L."/>
            <person name="Cui X.M."/>
            <person name="Yuan T.T."/>
            <person name="Jiang B.G."/>
            <person name="Yang W.F."/>
            <person name="Lam T.T."/>
            <person name="Chang Q.C."/>
            <person name="Ding S.J."/>
            <person name="Wang X.J."/>
            <person name="Zhu J.G."/>
            <person name="Ruan X.D."/>
            <person name="Zhao L."/>
            <person name="Wei J.T."/>
            <person name="Ye R.Z."/>
            <person name="Que T.C."/>
            <person name="Du C.H."/>
            <person name="Zhou Y.H."/>
            <person name="Cheng J.X."/>
            <person name="Dai P.F."/>
            <person name="Guo W.B."/>
            <person name="Han X.H."/>
            <person name="Huang E.J."/>
            <person name="Li L.F."/>
            <person name="Wei W."/>
            <person name="Gao Y.C."/>
            <person name="Liu J.Z."/>
            <person name="Shao H.Z."/>
            <person name="Wang X."/>
            <person name="Wang C.C."/>
            <person name="Yang T.C."/>
            <person name="Huo Q.B."/>
            <person name="Li W."/>
            <person name="Chen H.Y."/>
            <person name="Chen S.E."/>
            <person name="Zhou L.G."/>
            <person name="Ni X.B."/>
            <person name="Tian J.H."/>
            <person name="Sheng Y."/>
            <person name="Liu T."/>
            <person name="Pan Y.S."/>
            <person name="Xia L.Y."/>
            <person name="Li J."/>
            <person name="Zhao F."/>
            <person name="Cao W.C."/>
        </authorList>
    </citation>
    <scope>NUCLEOTIDE SEQUENCE</scope>
    <source>
        <strain evidence="2">Rmic-2018</strain>
    </source>
</reference>
<name>A0A9J6E8V2_RHIMP</name>